<organism evidence="1 2">
    <name type="scientific">Porphyromonas levii</name>
    <dbReference type="NCBI Taxonomy" id="28114"/>
    <lineage>
        <taxon>Bacteria</taxon>
        <taxon>Pseudomonadati</taxon>
        <taxon>Bacteroidota</taxon>
        <taxon>Bacteroidia</taxon>
        <taxon>Bacteroidales</taxon>
        <taxon>Porphyromonadaceae</taxon>
        <taxon>Porphyromonas</taxon>
    </lineage>
</organism>
<dbReference type="STRING" id="1122973.GCA_000379925_00792"/>
<accession>A0A4Y8WN47</accession>
<dbReference type="RefSeq" id="WP_018358045.1">
    <property type="nucleotide sequence ID" value="NZ_CP197400.1"/>
</dbReference>
<dbReference type="AlphaFoldDB" id="A0A4Y8WN47"/>
<gene>
    <name evidence="1" type="ORF">E4P47_08685</name>
</gene>
<dbReference type="Proteomes" id="UP000297225">
    <property type="component" value="Unassembled WGS sequence"/>
</dbReference>
<comment type="caution">
    <text evidence="1">The sequence shown here is derived from an EMBL/GenBank/DDBJ whole genome shotgun (WGS) entry which is preliminary data.</text>
</comment>
<dbReference type="SUPFAM" id="SSF47598">
    <property type="entry name" value="Ribbon-helix-helix"/>
    <property type="match status" value="1"/>
</dbReference>
<dbReference type="InterPro" id="IPR010985">
    <property type="entry name" value="Ribbon_hlx_hlx"/>
</dbReference>
<evidence type="ECO:0000313" key="1">
    <source>
        <dbReference type="EMBL" id="TFH94168.1"/>
    </source>
</evidence>
<reference evidence="1 2" key="1">
    <citation type="submission" date="2019-03" db="EMBL/GenBank/DDBJ databases">
        <title>Porphyromonas levii Isolated from the Uterus of Dairy Cows.</title>
        <authorList>
            <person name="Francis A.M."/>
        </authorList>
    </citation>
    <scope>NUCLEOTIDE SEQUENCE [LARGE SCALE GENOMIC DNA]</scope>
    <source>
        <strain evidence="1 2">AF5678</strain>
    </source>
</reference>
<dbReference type="GO" id="GO:0006355">
    <property type="term" value="P:regulation of DNA-templated transcription"/>
    <property type="evidence" value="ECO:0007669"/>
    <property type="project" value="InterPro"/>
</dbReference>
<dbReference type="EMBL" id="SPNC01000172">
    <property type="protein sequence ID" value="TFH94168.1"/>
    <property type="molecule type" value="Genomic_DNA"/>
</dbReference>
<proteinExistence type="predicted"/>
<sequence length="70" mass="7997">MAKKFEGLDAIIQPTTEETGEKKTLANCNILLEKRSHFMLKVLAMQEGKTLKALVQEIIEEYIDNHPIKI</sequence>
<evidence type="ECO:0008006" key="3">
    <source>
        <dbReference type="Google" id="ProtNLM"/>
    </source>
</evidence>
<dbReference type="OrthoDB" id="9990715at2"/>
<name>A0A4Y8WN47_9PORP</name>
<keyword evidence="2" id="KW-1185">Reference proteome</keyword>
<evidence type="ECO:0000313" key="2">
    <source>
        <dbReference type="Proteomes" id="UP000297225"/>
    </source>
</evidence>
<protein>
    <recommendedName>
        <fullName evidence="3">Chromosome partitioning protein ParB</fullName>
    </recommendedName>
</protein>
<dbReference type="Gene3D" id="1.10.1220.10">
    <property type="entry name" value="Met repressor-like"/>
    <property type="match status" value="1"/>
</dbReference>
<dbReference type="InterPro" id="IPR013321">
    <property type="entry name" value="Arc_rbn_hlx_hlx"/>
</dbReference>